<gene>
    <name evidence="8" type="ORF">D0436_14880</name>
</gene>
<dbReference type="GO" id="GO:0005829">
    <property type="term" value="C:cytosol"/>
    <property type="evidence" value="ECO:0007669"/>
    <property type="project" value="TreeGrafter"/>
</dbReference>
<dbReference type="GO" id="GO:0019305">
    <property type="term" value="P:dTDP-rhamnose biosynthetic process"/>
    <property type="evidence" value="ECO:0007669"/>
    <property type="project" value="UniProtKB-UniPathway"/>
</dbReference>
<dbReference type="InterPro" id="IPR005913">
    <property type="entry name" value="dTDP_dehydrorham_reduct"/>
</dbReference>
<dbReference type="InterPro" id="IPR029903">
    <property type="entry name" value="RmlD-like-bd"/>
</dbReference>
<organism evidence="8 9">
    <name type="scientific">Shewanella decolorationis</name>
    <dbReference type="NCBI Taxonomy" id="256839"/>
    <lineage>
        <taxon>Bacteria</taxon>
        <taxon>Pseudomonadati</taxon>
        <taxon>Pseudomonadota</taxon>
        <taxon>Gammaproteobacteria</taxon>
        <taxon>Alteromonadales</taxon>
        <taxon>Shewanellaceae</taxon>
        <taxon>Shewanella</taxon>
    </lineage>
</organism>
<evidence type="ECO:0000259" key="7">
    <source>
        <dbReference type="Pfam" id="PF04321"/>
    </source>
</evidence>
<evidence type="ECO:0000256" key="2">
    <source>
        <dbReference type="ARBA" id="ARBA00010944"/>
    </source>
</evidence>
<dbReference type="CDD" id="cd05254">
    <property type="entry name" value="dTDP_HR_like_SDR_e"/>
    <property type="match status" value="1"/>
</dbReference>
<comment type="pathway">
    <text evidence="1 6">Carbohydrate biosynthesis; dTDP-L-rhamnose biosynthesis.</text>
</comment>
<comment type="catalytic activity">
    <reaction evidence="5 6">
        <text>dTDP-beta-L-rhamnose + NADP(+) = dTDP-4-dehydro-beta-L-rhamnose + NADPH + H(+)</text>
        <dbReference type="Rhea" id="RHEA:21796"/>
        <dbReference type="ChEBI" id="CHEBI:15378"/>
        <dbReference type="ChEBI" id="CHEBI:57510"/>
        <dbReference type="ChEBI" id="CHEBI:57783"/>
        <dbReference type="ChEBI" id="CHEBI:58349"/>
        <dbReference type="ChEBI" id="CHEBI:62830"/>
        <dbReference type="EC" id="1.1.1.133"/>
    </reaction>
</comment>
<comment type="function">
    <text evidence="6">Catalyzes the reduction of dTDP-6-deoxy-L-lyxo-4-hexulose to yield dTDP-L-rhamnose.</text>
</comment>
<dbReference type="InterPro" id="IPR036291">
    <property type="entry name" value="NAD(P)-bd_dom_sf"/>
</dbReference>
<dbReference type="UniPathway" id="UPA00281"/>
<keyword evidence="6" id="KW-0521">NADP</keyword>
<sequence length="374" mass="40557">MYAPNGEPESTVTVLLTGADSQLSKALLRVLAKAAYRFDGRAFRVHALSHTELDIGDKQSVAAAFAQVKPDWVINCAAYNAVDRAETAVDEAYRVNSLGPELLASECALTGARLVHISSDYVFSGEPAEASELALNQNSLTDSSLINSGLTESGLTESGLTESGLTEHGLTESATPAPLSVYGKSKLAGEQAVLRILAERAVVIRTAWLYGVDGHNFVKTMLRLMATMPDGQPLSVINDQIGSPTWADALAHLIWQLIASPLDVGCGSRLFHYAGQGQCSWYEFALEIQRQAMALKLLDKAVPISAIDSLSYAEKALEKGNKLATRPSYSALNSDKVRQCLTRENSALTHCPELWRDWRWQLKAMLEDYAAKGL</sequence>
<comment type="cofactor">
    <cofactor evidence="6">
        <name>Mg(2+)</name>
        <dbReference type="ChEBI" id="CHEBI:18420"/>
    </cofactor>
    <text evidence="6">Binds 1 Mg(2+) ion per monomer.</text>
</comment>
<dbReference type="EC" id="1.1.1.133" evidence="3 6"/>
<dbReference type="Gene3D" id="3.40.50.720">
    <property type="entry name" value="NAD(P)-binding Rossmann-like Domain"/>
    <property type="match status" value="2"/>
</dbReference>
<keyword evidence="6" id="KW-0560">Oxidoreductase</keyword>
<comment type="similarity">
    <text evidence="2 6">Belongs to the dTDP-4-dehydrorhamnose reductase family.</text>
</comment>
<dbReference type="GO" id="GO:0009243">
    <property type="term" value="P:O antigen biosynthetic process"/>
    <property type="evidence" value="ECO:0007669"/>
    <property type="project" value="UniProtKB-UniPathway"/>
</dbReference>
<reference evidence="8 9" key="1">
    <citation type="journal article" date="2019" name="Ecotoxicol. Environ. Saf.">
        <title>Microbial characterization of heavy metal resistant bacterial strains isolated from an electroplating wastewater treatment plant.</title>
        <authorList>
            <person name="Cai X."/>
            <person name="Zheng X."/>
            <person name="Zhang D."/>
            <person name="Iqbal W."/>
            <person name="Liu C."/>
            <person name="Yang B."/>
            <person name="Zhao X."/>
            <person name="Lu X."/>
            <person name="Mao Y."/>
        </authorList>
    </citation>
    <scope>NUCLEOTIDE SEQUENCE [LARGE SCALE GENOMIC DNA]</scope>
    <source>
        <strain evidence="8 9">Ni1-3</strain>
    </source>
</reference>
<dbReference type="Pfam" id="PF04321">
    <property type="entry name" value="RmlD_sub_bind"/>
    <property type="match status" value="2"/>
</dbReference>
<evidence type="ECO:0000256" key="4">
    <source>
        <dbReference type="ARBA" id="ARBA00017099"/>
    </source>
</evidence>
<dbReference type="PANTHER" id="PTHR10491:SF4">
    <property type="entry name" value="METHIONINE ADENOSYLTRANSFERASE 2 SUBUNIT BETA"/>
    <property type="match status" value="1"/>
</dbReference>
<dbReference type="PANTHER" id="PTHR10491">
    <property type="entry name" value="DTDP-4-DEHYDRORHAMNOSE REDUCTASE"/>
    <property type="match status" value="1"/>
</dbReference>
<feature type="domain" description="RmlD-like substrate binding" evidence="7">
    <location>
        <begin position="167"/>
        <end position="343"/>
    </location>
</feature>
<evidence type="ECO:0000313" key="9">
    <source>
        <dbReference type="Proteomes" id="UP000321124"/>
    </source>
</evidence>
<evidence type="ECO:0000256" key="6">
    <source>
        <dbReference type="RuleBase" id="RU364082"/>
    </source>
</evidence>
<dbReference type="UniPathway" id="UPA00124"/>
<evidence type="ECO:0000256" key="3">
    <source>
        <dbReference type="ARBA" id="ARBA00012929"/>
    </source>
</evidence>
<feature type="domain" description="RmlD-like substrate binding" evidence="7">
    <location>
        <begin position="13"/>
        <end position="129"/>
    </location>
</feature>
<protein>
    <recommendedName>
        <fullName evidence="4 6">dTDP-4-dehydrorhamnose reductase</fullName>
        <ecNumber evidence="3 6">1.1.1.133</ecNumber>
    </recommendedName>
</protein>
<dbReference type="GO" id="GO:0008831">
    <property type="term" value="F:dTDP-4-dehydrorhamnose reductase activity"/>
    <property type="evidence" value="ECO:0007669"/>
    <property type="project" value="UniProtKB-EC"/>
</dbReference>
<dbReference type="Proteomes" id="UP000321124">
    <property type="component" value="Chromosome"/>
</dbReference>
<accession>A0A5B8QY77</accession>
<proteinExistence type="inferred from homology"/>
<dbReference type="SUPFAM" id="SSF51735">
    <property type="entry name" value="NAD(P)-binding Rossmann-fold domains"/>
    <property type="match status" value="2"/>
</dbReference>
<dbReference type="KEGG" id="sdeo:D0436_14880"/>
<evidence type="ECO:0000256" key="1">
    <source>
        <dbReference type="ARBA" id="ARBA00004781"/>
    </source>
</evidence>
<name>A0A5B8QY77_9GAMM</name>
<evidence type="ECO:0000256" key="5">
    <source>
        <dbReference type="ARBA" id="ARBA00048200"/>
    </source>
</evidence>
<dbReference type="AlphaFoldDB" id="A0A5B8QY77"/>
<dbReference type="EMBL" id="CP031775">
    <property type="protein sequence ID" value="QDZ91633.1"/>
    <property type="molecule type" value="Genomic_DNA"/>
</dbReference>
<evidence type="ECO:0000313" key="8">
    <source>
        <dbReference type="EMBL" id="QDZ91633.1"/>
    </source>
</evidence>